<gene>
    <name evidence="2" type="ORF">A2725_00990</name>
</gene>
<sequence>MAELFSGGTVTYSMSQIVLNIVLTFVLSFVIAMVYKKTHKGLSYSQSFVFTLVLMSVIVSVVMMVIGNSLARAFGLLGAFSIIRFRTAVKDTKDTGYIFFALAIGMAVGTGSYSIAVIGTVLILLIILILDKINFGSMRKHEYLLSFVVNHDEGAGNSFESVFKKHLKNSMLLNINSKRDGKASEMTYHASFVDENKKEDFVRELSGMSGVEKVHLITSKEDVEY</sequence>
<dbReference type="InterPro" id="IPR032531">
    <property type="entry name" value="DUF4956"/>
</dbReference>
<evidence type="ECO:0000313" key="3">
    <source>
        <dbReference type="Proteomes" id="UP000177067"/>
    </source>
</evidence>
<keyword evidence="1" id="KW-0812">Transmembrane</keyword>
<dbReference type="Proteomes" id="UP000177067">
    <property type="component" value="Unassembled WGS sequence"/>
</dbReference>
<accession>A0A1F6LIZ5</accession>
<dbReference type="Pfam" id="PF16316">
    <property type="entry name" value="DUF4956"/>
    <property type="match status" value="1"/>
</dbReference>
<feature type="transmembrane region" description="Helical" evidence="1">
    <location>
        <begin position="47"/>
        <end position="67"/>
    </location>
</feature>
<feature type="transmembrane region" description="Helical" evidence="1">
    <location>
        <begin position="12"/>
        <end position="35"/>
    </location>
</feature>
<feature type="transmembrane region" description="Helical" evidence="1">
    <location>
        <begin position="97"/>
        <end position="130"/>
    </location>
</feature>
<reference evidence="2 3" key="1">
    <citation type="journal article" date="2016" name="Nat. Commun.">
        <title>Thousands of microbial genomes shed light on interconnected biogeochemical processes in an aquifer system.</title>
        <authorList>
            <person name="Anantharaman K."/>
            <person name="Brown C.T."/>
            <person name="Hug L.A."/>
            <person name="Sharon I."/>
            <person name="Castelle C.J."/>
            <person name="Probst A.J."/>
            <person name="Thomas B.C."/>
            <person name="Singh A."/>
            <person name="Wilkins M.J."/>
            <person name="Karaoz U."/>
            <person name="Brodie E.L."/>
            <person name="Williams K.H."/>
            <person name="Hubbard S.S."/>
            <person name="Banfield J.F."/>
        </authorList>
    </citation>
    <scope>NUCLEOTIDE SEQUENCE [LARGE SCALE GENOMIC DNA]</scope>
</reference>
<proteinExistence type="predicted"/>
<dbReference type="EMBL" id="MFPS01000007">
    <property type="protein sequence ID" value="OGH59387.1"/>
    <property type="molecule type" value="Genomic_DNA"/>
</dbReference>
<name>A0A1F6LIZ5_9BACT</name>
<keyword evidence="1" id="KW-0472">Membrane</keyword>
<evidence type="ECO:0008006" key="4">
    <source>
        <dbReference type="Google" id="ProtNLM"/>
    </source>
</evidence>
<protein>
    <recommendedName>
        <fullName evidence="4">DUF4956 domain-containing protein</fullName>
    </recommendedName>
</protein>
<evidence type="ECO:0000313" key="2">
    <source>
        <dbReference type="EMBL" id="OGH59387.1"/>
    </source>
</evidence>
<evidence type="ECO:0000256" key="1">
    <source>
        <dbReference type="SAM" id="Phobius"/>
    </source>
</evidence>
<keyword evidence="1" id="KW-1133">Transmembrane helix</keyword>
<organism evidence="2 3">
    <name type="scientific">Candidatus Magasanikbacteria bacterium RIFCSPHIGHO2_01_FULL_33_34</name>
    <dbReference type="NCBI Taxonomy" id="1798671"/>
    <lineage>
        <taxon>Bacteria</taxon>
        <taxon>Candidatus Magasanikiibacteriota</taxon>
    </lineage>
</organism>
<comment type="caution">
    <text evidence="2">The sequence shown here is derived from an EMBL/GenBank/DDBJ whole genome shotgun (WGS) entry which is preliminary data.</text>
</comment>
<dbReference type="AlphaFoldDB" id="A0A1F6LIZ5"/>